<reference evidence="2 3" key="1">
    <citation type="journal article" date="2014" name="Emerg. Infect. Dis.">
        <title>High-level Relatedness among Mycobacterium abscessus subsp. massiliense Strains from Widely Separated Outbreaks.</title>
        <authorList>
            <person name="Tettelin H."/>
            <person name="Davidson R.M."/>
            <person name="Agrawal S."/>
            <person name="Aitken M.L."/>
            <person name="Shallom S."/>
            <person name="Hasan N.A."/>
            <person name="Strong M."/>
            <person name="Nogueira de Moura V.C."/>
            <person name="De Groote M.A."/>
            <person name="Duarte R.S."/>
            <person name="Hine E."/>
            <person name="Parankush S."/>
            <person name="Su Q."/>
            <person name="Daugherty S.C."/>
            <person name="Fraser C.M."/>
            <person name="Brown-Elliott B.A."/>
            <person name="Wallace R.J.Jr."/>
            <person name="Holland S.M."/>
            <person name="Sampaio E.P."/>
            <person name="Olivier K.N."/>
            <person name="Jackson M."/>
            <person name="Zelazny A.M."/>
        </authorList>
    </citation>
    <scope>NUCLEOTIDE SEQUENCE [LARGE SCALE GENOMIC DNA]</scope>
    <source>
        <strain evidence="2 3">MAB_091912_2446</strain>
    </source>
</reference>
<evidence type="ECO:0000259" key="1">
    <source>
        <dbReference type="SMART" id="SM00507"/>
    </source>
</evidence>
<dbReference type="Gene3D" id="1.10.30.50">
    <property type="match status" value="1"/>
</dbReference>
<keyword evidence="2" id="KW-0378">Hydrolase</keyword>
<name>A0A829M837_9MYCO</name>
<accession>A0A829M837</accession>
<dbReference type="Pfam" id="PF01844">
    <property type="entry name" value="HNH"/>
    <property type="match status" value="1"/>
</dbReference>
<dbReference type="SMART" id="SM00507">
    <property type="entry name" value="HNHc"/>
    <property type="match status" value="1"/>
</dbReference>
<dbReference type="PANTHER" id="PTHR33877">
    <property type="entry name" value="SLL1193 PROTEIN"/>
    <property type="match status" value="1"/>
</dbReference>
<keyword evidence="2" id="KW-0540">Nuclease</keyword>
<dbReference type="Proteomes" id="UP000018502">
    <property type="component" value="Unassembled WGS sequence"/>
</dbReference>
<dbReference type="CDD" id="cd00085">
    <property type="entry name" value="HNHc"/>
    <property type="match status" value="1"/>
</dbReference>
<dbReference type="GO" id="GO:0004519">
    <property type="term" value="F:endonuclease activity"/>
    <property type="evidence" value="ECO:0007669"/>
    <property type="project" value="UniProtKB-KW"/>
</dbReference>
<proteinExistence type="predicted"/>
<sequence>MYQRDHFACVQCGAREDLTLDHIIPWSAMGSDHVDNLRTLCWPCNERRSNFHQPDDGWRPLPLTFACVDCDSEFMRDYPDADSLPFDHPSMAKCFCWWHRHAAIGSRAEWFTENNAYWDYDLNWHREKPASSKEAVR</sequence>
<organism evidence="2 3">
    <name type="scientific">Mycobacteroides abscessus MAB_091912_2446</name>
    <dbReference type="NCBI Taxonomy" id="1335414"/>
    <lineage>
        <taxon>Bacteria</taxon>
        <taxon>Bacillati</taxon>
        <taxon>Actinomycetota</taxon>
        <taxon>Actinomycetes</taxon>
        <taxon>Mycobacteriales</taxon>
        <taxon>Mycobacteriaceae</taxon>
        <taxon>Mycobacteroides</taxon>
        <taxon>Mycobacteroides abscessus</taxon>
    </lineage>
</organism>
<dbReference type="InterPro" id="IPR003615">
    <property type="entry name" value="HNH_nuc"/>
</dbReference>
<evidence type="ECO:0000313" key="3">
    <source>
        <dbReference type="Proteomes" id="UP000018502"/>
    </source>
</evidence>
<dbReference type="GO" id="GO:0003676">
    <property type="term" value="F:nucleic acid binding"/>
    <property type="evidence" value="ECO:0007669"/>
    <property type="project" value="InterPro"/>
</dbReference>
<dbReference type="InterPro" id="IPR002711">
    <property type="entry name" value="HNH"/>
</dbReference>
<keyword evidence="2" id="KW-0255">Endonuclease</keyword>
<evidence type="ECO:0000313" key="2">
    <source>
        <dbReference type="EMBL" id="ESV62280.1"/>
    </source>
</evidence>
<feature type="domain" description="HNH nuclease" evidence="1">
    <location>
        <begin position="1"/>
        <end position="46"/>
    </location>
</feature>
<protein>
    <submittedName>
        <fullName evidence="2">HNH endonuclease family protein</fullName>
    </submittedName>
</protein>
<dbReference type="GO" id="GO:0008270">
    <property type="term" value="F:zinc ion binding"/>
    <property type="evidence" value="ECO:0007669"/>
    <property type="project" value="InterPro"/>
</dbReference>
<dbReference type="InterPro" id="IPR052892">
    <property type="entry name" value="NA-targeting_endonuclease"/>
</dbReference>
<comment type="caution">
    <text evidence="2">The sequence shown here is derived from an EMBL/GenBank/DDBJ whole genome shotgun (WGS) entry which is preliminary data.</text>
</comment>
<dbReference type="AlphaFoldDB" id="A0A829M837"/>
<dbReference type="EMBL" id="AYTF01000002">
    <property type="protein sequence ID" value="ESV62280.1"/>
    <property type="molecule type" value="Genomic_DNA"/>
</dbReference>
<gene>
    <name evidence="2" type="ORF">L833_4685</name>
</gene>
<dbReference type="PANTHER" id="PTHR33877:SF2">
    <property type="entry name" value="OS07G0170200 PROTEIN"/>
    <property type="match status" value="1"/>
</dbReference>